<name>A0A0G4EB18_VITBC</name>
<gene>
    <name evidence="1" type="ORF">Vbra_11116</name>
</gene>
<dbReference type="AlphaFoldDB" id="A0A0G4EB18"/>
<dbReference type="Proteomes" id="UP000041254">
    <property type="component" value="Unassembled WGS sequence"/>
</dbReference>
<accession>A0A0G4EB18</accession>
<organism evidence="1 2">
    <name type="scientific">Vitrella brassicaformis (strain CCMP3155)</name>
    <dbReference type="NCBI Taxonomy" id="1169540"/>
    <lineage>
        <taxon>Eukaryota</taxon>
        <taxon>Sar</taxon>
        <taxon>Alveolata</taxon>
        <taxon>Colpodellida</taxon>
        <taxon>Vitrellaceae</taxon>
        <taxon>Vitrella</taxon>
    </lineage>
</organism>
<sequence length="393" mass="43789">MMEHAEGELDNNALTAEARKLLEELASTTLPDGRPGNVGISWDKSRNKMGYCVRLKFLQQNIMGKGCHRPAERSVAGLRLALQSAKDVRDKLVSDLSGARAELNEMNAMHQQMLLDQVKERPDALTDAQVRTAAQLLMNRHRANTPATRPALNSREDGERRLKQGCGIAWRNDKLAFEVKIWRDGGYLPRRAFAVKRNTVADLREAFAMAKAAAEHMMEEHMEREVVVQPTLLQAAMGQQQQAVPAIVDHPPLAITDAQPSPAAIKAVKDEKIDGSSDPQDGSVALDKCAEAARKRLSDRSVGDFMVAEQLRWNCDSREYEVVECVYRRHNWRSTPFSAKWASVGARVPEGEGGLMLMEGVVDEALNKAAKAVLLRALRRRNKDRAKRKDKAV</sequence>
<keyword evidence="2" id="KW-1185">Reference proteome</keyword>
<protein>
    <submittedName>
        <fullName evidence="1">Uncharacterized protein</fullName>
    </submittedName>
</protein>
<dbReference type="VEuPathDB" id="CryptoDB:Vbra_11116"/>
<dbReference type="EMBL" id="CDMY01000117">
    <property type="protein sequence ID" value="CEL92879.1"/>
    <property type="molecule type" value="Genomic_DNA"/>
</dbReference>
<proteinExistence type="predicted"/>
<reference evidence="1 2" key="1">
    <citation type="submission" date="2014-11" db="EMBL/GenBank/DDBJ databases">
        <authorList>
            <person name="Zhu J."/>
            <person name="Qi W."/>
            <person name="Song R."/>
        </authorList>
    </citation>
    <scope>NUCLEOTIDE SEQUENCE [LARGE SCALE GENOMIC DNA]</scope>
</reference>
<dbReference type="InParanoid" id="A0A0G4EB18"/>
<evidence type="ECO:0000313" key="1">
    <source>
        <dbReference type="EMBL" id="CEL92879.1"/>
    </source>
</evidence>
<evidence type="ECO:0000313" key="2">
    <source>
        <dbReference type="Proteomes" id="UP000041254"/>
    </source>
</evidence>